<keyword evidence="3" id="KW-1003">Cell membrane</keyword>
<comment type="caution">
    <text evidence="9">The sequence shown here is derived from an EMBL/GenBank/DDBJ whole genome shotgun (WGS) entry which is preliminary data.</text>
</comment>
<dbReference type="EMBL" id="JAGWCR010000014">
    <property type="protein sequence ID" value="MBS3651522.1"/>
    <property type="molecule type" value="Genomic_DNA"/>
</dbReference>
<keyword evidence="5 7" id="KW-1133">Transmembrane helix</keyword>
<feature type="transmembrane region" description="Helical" evidence="7">
    <location>
        <begin position="118"/>
        <end position="138"/>
    </location>
</feature>
<evidence type="ECO:0000256" key="4">
    <source>
        <dbReference type="ARBA" id="ARBA00022692"/>
    </source>
</evidence>
<evidence type="ECO:0000256" key="3">
    <source>
        <dbReference type="ARBA" id="ARBA00022475"/>
    </source>
</evidence>
<feature type="transmembrane region" description="Helical" evidence="7">
    <location>
        <begin position="64"/>
        <end position="81"/>
    </location>
</feature>
<dbReference type="InterPro" id="IPR005115">
    <property type="entry name" value="Gly_transporter"/>
</dbReference>
<evidence type="ECO:0000256" key="1">
    <source>
        <dbReference type="ARBA" id="ARBA00004651"/>
    </source>
</evidence>
<dbReference type="Pfam" id="PF03458">
    <property type="entry name" value="Gly_transporter"/>
    <property type="match status" value="2"/>
</dbReference>
<dbReference type="PANTHER" id="PTHR30506">
    <property type="entry name" value="INNER MEMBRANE PROTEIN"/>
    <property type="match status" value="1"/>
</dbReference>
<sequence length="209" mass="21353">MTTFLLVLDLLGTFVFALSGASAGVKSRLDLFGVLVLSFVAGNFGGITRDIMIGAVPPAAISDWRYLGVSLLAGVATFLWFTRIDRVQSAVLLFDAGGLALFAVSGASKALAFGLNPIAAALLGMLTGIGGGMVRDVLVAEIPTVLRADLYAVAALAGAAVVVAGNLLHLPSGAAAIAGAALCFGLRLTAIRRGWQLPVASPSEKDDQR</sequence>
<evidence type="ECO:0000313" key="9">
    <source>
        <dbReference type="EMBL" id="MBS3651522.1"/>
    </source>
</evidence>
<evidence type="ECO:0000256" key="5">
    <source>
        <dbReference type="ARBA" id="ARBA00022989"/>
    </source>
</evidence>
<evidence type="ECO:0000256" key="2">
    <source>
        <dbReference type="ARBA" id="ARBA00008193"/>
    </source>
</evidence>
<accession>A0A942EAL4</accession>
<comment type="subcellular location">
    <subcellularLocation>
        <location evidence="1">Cell membrane</location>
        <topology evidence="1">Multi-pass membrane protein</topology>
    </subcellularLocation>
</comment>
<dbReference type="RefSeq" id="WP_188257078.1">
    <property type="nucleotide sequence ID" value="NZ_JABVCF010000014.1"/>
</dbReference>
<evidence type="ECO:0000256" key="7">
    <source>
        <dbReference type="SAM" id="Phobius"/>
    </source>
</evidence>
<keyword evidence="10" id="KW-1185">Reference proteome</keyword>
<feature type="transmembrane region" description="Helical" evidence="7">
    <location>
        <begin position="93"/>
        <end position="112"/>
    </location>
</feature>
<feature type="domain" description="Glycine transporter" evidence="8">
    <location>
        <begin position="93"/>
        <end position="164"/>
    </location>
</feature>
<gene>
    <name evidence="9" type="ORF">KEU06_23165</name>
</gene>
<keyword evidence="6 7" id="KW-0472">Membrane</keyword>
<keyword evidence="4 7" id="KW-0812">Transmembrane</keyword>
<evidence type="ECO:0000256" key="6">
    <source>
        <dbReference type="ARBA" id="ARBA00023136"/>
    </source>
</evidence>
<proteinExistence type="inferred from homology"/>
<evidence type="ECO:0000313" key="10">
    <source>
        <dbReference type="Proteomes" id="UP000680348"/>
    </source>
</evidence>
<feature type="transmembrane region" description="Helical" evidence="7">
    <location>
        <begin position="150"/>
        <end position="168"/>
    </location>
</feature>
<dbReference type="GO" id="GO:0005886">
    <property type="term" value="C:plasma membrane"/>
    <property type="evidence" value="ECO:0007669"/>
    <property type="project" value="UniProtKB-SubCell"/>
</dbReference>
<dbReference type="Proteomes" id="UP000680348">
    <property type="component" value="Unassembled WGS sequence"/>
</dbReference>
<dbReference type="AlphaFoldDB" id="A0A942EAL4"/>
<protein>
    <submittedName>
        <fullName evidence="9">Trimeric intracellular cation channel family protein</fullName>
    </submittedName>
</protein>
<feature type="domain" description="Glycine transporter" evidence="8">
    <location>
        <begin position="7"/>
        <end position="80"/>
    </location>
</feature>
<comment type="similarity">
    <text evidence="2">Belongs to the UPF0126 family.</text>
</comment>
<evidence type="ECO:0000259" key="8">
    <source>
        <dbReference type="Pfam" id="PF03458"/>
    </source>
</evidence>
<organism evidence="9 10">
    <name type="scientific">Pseudaminobacter soli</name>
    <name type="common">ex Zhang et al. 2022</name>
    <dbReference type="NCBI Taxonomy" id="2831468"/>
    <lineage>
        <taxon>Bacteria</taxon>
        <taxon>Pseudomonadati</taxon>
        <taxon>Pseudomonadota</taxon>
        <taxon>Alphaproteobacteria</taxon>
        <taxon>Hyphomicrobiales</taxon>
        <taxon>Phyllobacteriaceae</taxon>
        <taxon>Pseudaminobacter</taxon>
    </lineage>
</organism>
<feature type="transmembrane region" description="Helical" evidence="7">
    <location>
        <begin position="174"/>
        <end position="191"/>
    </location>
</feature>
<name>A0A942EAL4_9HYPH</name>
<dbReference type="PANTHER" id="PTHR30506:SF3">
    <property type="entry name" value="UPF0126 INNER MEMBRANE PROTEIN YADS-RELATED"/>
    <property type="match status" value="1"/>
</dbReference>
<reference evidence="9" key="1">
    <citation type="submission" date="2021-04" db="EMBL/GenBank/DDBJ databases">
        <title>Pseudaminobacter soli sp. nov., isolated from paddy soil contaminated by heavy metals.</title>
        <authorList>
            <person name="Zhang K."/>
        </authorList>
    </citation>
    <scope>NUCLEOTIDE SEQUENCE</scope>
    <source>
        <strain evidence="9">19-2017</strain>
    </source>
</reference>